<dbReference type="PANTHER" id="PTHR45663:SF11">
    <property type="entry name" value="GEO12009P1"/>
    <property type="match status" value="1"/>
</dbReference>
<gene>
    <name evidence="6" type="ORF">UFOVP49_112</name>
</gene>
<keyword evidence="3" id="KW-1015">Disulfide bond</keyword>
<feature type="domain" description="Thioredoxin" evidence="5">
    <location>
        <begin position="1"/>
        <end position="82"/>
    </location>
</feature>
<dbReference type="GO" id="GO:0015035">
    <property type="term" value="F:protein-disulfide reductase activity"/>
    <property type="evidence" value="ECO:0007669"/>
    <property type="project" value="InterPro"/>
</dbReference>
<proteinExistence type="predicted"/>
<reference evidence="6" key="1">
    <citation type="submission" date="2020-04" db="EMBL/GenBank/DDBJ databases">
        <authorList>
            <person name="Chiriac C."/>
            <person name="Salcher M."/>
            <person name="Ghai R."/>
            <person name="Kavagutti S V."/>
        </authorList>
    </citation>
    <scope>NUCLEOTIDE SEQUENCE</scope>
</reference>
<evidence type="ECO:0000256" key="1">
    <source>
        <dbReference type="ARBA" id="ARBA00022448"/>
    </source>
</evidence>
<evidence type="ECO:0000259" key="5">
    <source>
        <dbReference type="PROSITE" id="PS51352"/>
    </source>
</evidence>
<dbReference type="PANTHER" id="PTHR45663">
    <property type="entry name" value="GEO12009P1"/>
    <property type="match status" value="1"/>
</dbReference>
<evidence type="ECO:0000256" key="3">
    <source>
        <dbReference type="ARBA" id="ARBA00023157"/>
    </source>
</evidence>
<organism evidence="6">
    <name type="scientific">uncultured Caudovirales phage</name>
    <dbReference type="NCBI Taxonomy" id="2100421"/>
    <lineage>
        <taxon>Viruses</taxon>
        <taxon>Duplodnaviria</taxon>
        <taxon>Heunggongvirae</taxon>
        <taxon>Uroviricota</taxon>
        <taxon>Caudoviricetes</taxon>
        <taxon>Peduoviridae</taxon>
        <taxon>Maltschvirus</taxon>
        <taxon>Maltschvirus maltsch</taxon>
    </lineage>
</organism>
<dbReference type="PIRSF" id="PIRSF000077">
    <property type="entry name" value="Thioredoxin"/>
    <property type="match status" value="1"/>
</dbReference>
<accession>A0A6J5KPI2</accession>
<evidence type="ECO:0000313" key="6">
    <source>
        <dbReference type="EMBL" id="CAB4124274.1"/>
    </source>
</evidence>
<dbReference type="InterPro" id="IPR013766">
    <property type="entry name" value="Thioredoxin_domain"/>
</dbReference>
<protein>
    <submittedName>
        <fullName evidence="6">Thioredoxin</fullName>
    </submittedName>
</protein>
<dbReference type="EMBL" id="LR796178">
    <property type="protein sequence ID" value="CAB4124274.1"/>
    <property type="molecule type" value="Genomic_DNA"/>
</dbReference>
<dbReference type="CDD" id="cd02947">
    <property type="entry name" value="TRX_family"/>
    <property type="match status" value="1"/>
</dbReference>
<keyword evidence="1" id="KW-0813">Transport</keyword>
<name>A0A6J5KPI2_9CAUD</name>
<sequence length="82" mass="9300">MKRVLKFSASWCQPCKMLAATLETITTDVPVSEIDIDDNEQYAREFGIRGVPTMVMLDGNTEIKRKSGMMTKSELEAWLNVE</sequence>
<dbReference type="InterPro" id="IPR005746">
    <property type="entry name" value="Thioredoxin"/>
</dbReference>
<dbReference type="SUPFAM" id="SSF52833">
    <property type="entry name" value="Thioredoxin-like"/>
    <property type="match status" value="1"/>
</dbReference>
<keyword evidence="4" id="KW-0676">Redox-active center</keyword>
<dbReference type="PROSITE" id="PS51352">
    <property type="entry name" value="THIOREDOXIN_2"/>
    <property type="match status" value="1"/>
</dbReference>
<dbReference type="Gene3D" id="3.40.30.10">
    <property type="entry name" value="Glutaredoxin"/>
    <property type="match status" value="1"/>
</dbReference>
<keyword evidence="2" id="KW-0249">Electron transport</keyword>
<evidence type="ECO:0000256" key="4">
    <source>
        <dbReference type="ARBA" id="ARBA00023284"/>
    </source>
</evidence>
<evidence type="ECO:0000256" key="2">
    <source>
        <dbReference type="ARBA" id="ARBA00022982"/>
    </source>
</evidence>
<dbReference type="Pfam" id="PF00085">
    <property type="entry name" value="Thioredoxin"/>
    <property type="match status" value="1"/>
</dbReference>
<dbReference type="InterPro" id="IPR036249">
    <property type="entry name" value="Thioredoxin-like_sf"/>
</dbReference>